<dbReference type="OrthoDB" id="18959at2759"/>
<keyword evidence="5" id="KW-1185">Reference proteome</keyword>
<keyword evidence="1" id="KW-0175">Coiled coil</keyword>
<dbReference type="InterPro" id="IPR037475">
    <property type="entry name" value="Sos7"/>
</dbReference>
<dbReference type="PANTHER" id="PTHR37329">
    <property type="entry name" value="KINETOCHORE PROTEIN SOS7"/>
    <property type="match status" value="1"/>
</dbReference>
<dbReference type="EMBL" id="JAACLJ010000003">
    <property type="protein sequence ID" value="KAF4589582.1"/>
    <property type="molecule type" value="Genomic_DNA"/>
</dbReference>
<dbReference type="GO" id="GO:0051315">
    <property type="term" value="P:attachment of mitotic spindle microtubules to kinetochore"/>
    <property type="evidence" value="ECO:0007669"/>
    <property type="project" value="TreeGrafter"/>
</dbReference>
<comment type="caution">
    <text evidence="4">The sequence shown here is derived from an EMBL/GenBank/DDBJ whole genome shotgun (WGS) entry which is preliminary data.</text>
</comment>
<gene>
    <name evidence="4" type="ORF">GQ602_003471</name>
</gene>
<feature type="compositionally biased region" description="Polar residues" evidence="2">
    <location>
        <begin position="42"/>
        <end position="52"/>
    </location>
</feature>
<dbReference type="GO" id="GO:0000776">
    <property type="term" value="C:kinetochore"/>
    <property type="evidence" value="ECO:0007669"/>
    <property type="project" value="InterPro"/>
</dbReference>
<dbReference type="Pfam" id="PF20882">
    <property type="entry name" value="Sos7"/>
    <property type="match status" value="1"/>
</dbReference>
<organism evidence="4 5">
    <name type="scientific">Ophiocordyceps camponoti-floridani</name>
    <dbReference type="NCBI Taxonomy" id="2030778"/>
    <lineage>
        <taxon>Eukaryota</taxon>
        <taxon>Fungi</taxon>
        <taxon>Dikarya</taxon>
        <taxon>Ascomycota</taxon>
        <taxon>Pezizomycotina</taxon>
        <taxon>Sordariomycetes</taxon>
        <taxon>Hypocreomycetidae</taxon>
        <taxon>Hypocreales</taxon>
        <taxon>Ophiocordycipitaceae</taxon>
        <taxon>Ophiocordyceps</taxon>
    </lineage>
</organism>
<evidence type="ECO:0000259" key="3">
    <source>
        <dbReference type="Pfam" id="PF20882"/>
    </source>
</evidence>
<proteinExistence type="predicted"/>
<dbReference type="GO" id="GO:0034501">
    <property type="term" value="P:protein localization to kinetochore"/>
    <property type="evidence" value="ECO:0007669"/>
    <property type="project" value="InterPro"/>
</dbReference>
<feature type="region of interest" description="Disordered" evidence="2">
    <location>
        <begin position="287"/>
        <end position="360"/>
    </location>
</feature>
<reference evidence="4 5" key="1">
    <citation type="journal article" date="2020" name="G3 (Bethesda)">
        <title>Genetic Underpinnings of Host Manipulation by Ophiocordyceps as Revealed by Comparative Transcriptomics.</title>
        <authorList>
            <person name="Will I."/>
            <person name="Das B."/>
            <person name="Trinh T."/>
            <person name="Brachmann A."/>
            <person name="Ohm R.A."/>
            <person name="de Bekker C."/>
        </authorList>
    </citation>
    <scope>NUCLEOTIDE SEQUENCE [LARGE SCALE GENOMIC DNA]</scope>
    <source>
        <strain evidence="4 5">EC05</strain>
    </source>
</reference>
<accession>A0A8H4Q887</accession>
<sequence length="360" mass="40038">MDPAEVVKTLAALQRKNAENELFIIKLSEPITSAAAPETRQQRNSDASSSASLDGPTPASLESDLAHYKELFAKLRFSYVEQVTKEKFIRAIVGDPPLIVSVQENLELERENEAAKAHLKALKTEVAEMVAALETKARGLSQRYEQLRADTDQLAQLPAKVGDLETEVQELRATAQDDPSATEPSLRLPLGKTLALVAERRAEQRELARELDALRTKAPRKAKEADRLRTELQPLEARLQSSTAAAREAQRRKEAALGGVADELEQRARWWRASESVLVQALKVDSTDGDDVEGGTEGQRWATMRSREESIRNGGLFESSTSNNKRKMEEEVPSSSINGRKMTSWADERQAKSRNRLLQT</sequence>
<dbReference type="PANTHER" id="PTHR37329:SF1">
    <property type="entry name" value="KINETOCHORE PROTEIN SOS7"/>
    <property type="match status" value="1"/>
</dbReference>
<name>A0A8H4Q887_9HYPO</name>
<dbReference type="InterPro" id="IPR048781">
    <property type="entry name" value="Sos7_CC"/>
</dbReference>
<evidence type="ECO:0000256" key="1">
    <source>
        <dbReference type="SAM" id="Coils"/>
    </source>
</evidence>
<dbReference type="Proteomes" id="UP000562929">
    <property type="component" value="Unassembled WGS sequence"/>
</dbReference>
<evidence type="ECO:0000256" key="2">
    <source>
        <dbReference type="SAM" id="MobiDB-lite"/>
    </source>
</evidence>
<evidence type="ECO:0000313" key="5">
    <source>
        <dbReference type="Proteomes" id="UP000562929"/>
    </source>
</evidence>
<dbReference type="AlphaFoldDB" id="A0A8H4Q887"/>
<feature type="coiled-coil region" evidence="1">
    <location>
        <begin position="105"/>
        <end position="150"/>
    </location>
</feature>
<feature type="domain" description="Kinetochore protein Sos7 coiled-coil" evidence="3">
    <location>
        <begin position="70"/>
        <end position="144"/>
    </location>
</feature>
<feature type="region of interest" description="Disordered" evidence="2">
    <location>
        <begin position="35"/>
        <end position="59"/>
    </location>
</feature>
<evidence type="ECO:0000313" key="4">
    <source>
        <dbReference type="EMBL" id="KAF4589582.1"/>
    </source>
</evidence>
<protein>
    <submittedName>
        <fullName evidence="4">Kinetochore protein Sos7</fullName>
    </submittedName>
</protein>